<evidence type="ECO:0000313" key="3">
    <source>
        <dbReference type="EMBL" id="OAF63316.1"/>
    </source>
</evidence>
<dbReference type="Proteomes" id="UP000077154">
    <property type="component" value="Unassembled WGS sequence"/>
</dbReference>
<dbReference type="VEuPathDB" id="FungiDB:GMDG_00832"/>
<dbReference type="eggNOG" id="KOG4696">
    <property type="taxonomic scope" value="Eukaryota"/>
</dbReference>
<reference evidence="3" key="1">
    <citation type="submission" date="2016-03" db="EMBL/GenBank/DDBJ databases">
        <title>Updated assembly of Pseudogymnoascus destructans, the fungus causing white-nose syndrome of bats.</title>
        <authorList>
            <person name="Palmer J.M."/>
            <person name="Drees K.P."/>
            <person name="Foster J.T."/>
            <person name="Lindner D.L."/>
        </authorList>
    </citation>
    <scope>NUCLEOTIDE SEQUENCE [LARGE SCALE GENOMIC DNA]</scope>
    <source>
        <strain evidence="3">20631-21</strain>
    </source>
</reference>
<dbReference type="PANTHER" id="PTHR48153">
    <property type="entry name" value="UFM1-SPECIFIC PROTEASE 2"/>
    <property type="match status" value="1"/>
</dbReference>
<evidence type="ECO:0000259" key="2">
    <source>
        <dbReference type="Pfam" id="PF07910"/>
    </source>
</evidence>
<dbReference type="Pfam" id="PF07910">
    <property type="entry name" value="Peptidase_C78"/>
    <property type="match status" value="1"/>
</dbReference>
<protein>
    <recommendedName>
        <fullName evidence="2">UFSP1/2/DUB catalytic domain-containing protein</fullName>
    </recommendedName>
</protein>
<sequence length="473" mass="52858">MAGASCPFCGYEAKTEYDILYHMEDLHSEGNSPFIPTDAHPVDATREEYPSRSSQAMEDIVYVACPISECGETVPFADLDGHLELHSMEESDRDSHVDSSAWKWEGATEPADSKFDTSLPTALRNLDESPDPTLLSAADRQAKAKESWRGILNMPKSIVAPQVSSKSKSGKGRLGTAELGPHAYEEKMPAWLHNLLLSDGMPRTTTKLSSSGGIKTVKKKGNYVPGVLPVLENLIERDPDTEYVYTCHPSVEHVSKLKNEGGFCGYRNIQMLASYIVNNQSQGYYHFKEKIPSIFQIQDFIEHAWDVGINTVGRTETGGIIGTRKYIGTPEAQAMLRSLDIECDAQAFKTDGKLGADEILMRNVEEYFRAGGVDSTSKIRRTQLPPIYFQHPGHSMTIVGIEKKIDGSKNLLVFDPMFHDAPDVIKLIGKNYFPVKNPAEFLRAYRRNMKYLKRYRAFEVLRLRPPGLTSLPN</sequence>
<dbReference type="Gene3D" id="3.90.70.130">
    <property type="match status" value="1"/>
</dbReference>
<keyword evidence="1" id="KW-0378">Hydrolase</keyword>
<organism evidence="3">
    <name type="scientific">Pseudogymnoascus destructans</name>
    <dbReference type="NCBI Taxonomy" id="655981"/>
    <lineage>
        <taxon>Eukaryota</taxon>
        <taxon>Fungi</taxon>
        <taxon>Dikarya</taxon>
        <taxon>Ascomycota</taxon>
        <taxon>Pezizomycotina</taxon>
        <taxon>Leotiomycetes</taxon>
        <taxon>Thelebolales</taxon>
        <taxon>Thelebolaceae</taxon>
        <taxon>Pseudogymnoascus</taxon>
    </lineage>
</organism>
<proteinExistence type="predicted"/>
<name>A0A177AMN3_9PEZI</name>
<dbReference type="RefSeq" id="XP_024328585.1">
    <property type="nucleotide sequence ID" value="XM_024464200.1"/>
</dbReference>
<feature type="domain" description="UFSP1/2/DUB catalytic" evidence="2">
    <location>
        <begin position="241"/>
        <end position="460"/>
    </location>
</feature>
<evidence type="ECO:0000256" key="1">
    <source>
        <dbReference type="ARBA" id="ARBA00022801"/>
    </source>
</evidence>
<dbReference type="AlphaFoldDB" id="A0A177AMN3"/>
<dbReference type="EMBL" id="KV441386">
    <property type="protein sequence ID" value="OAF63316.1"/>
    <property type="molecule type" value="Genomic_DNA"/>
</dbReference>
<dbReference type="InterPro" id="IPR012462">
    <property type="entry name" value="UFSP1/2_DUB_cat"/>
</dbReference>
<gene>
    <name evidence="3" type="ORF">VC83_00509</name>
</gene>
<dbReference type="GeneID" id="36283604"/>
<dbReference type="PANTHER" id="PTHR48153:SF4">
    <property type="entry name" value="UBIQUITIN CARBOXYL-TERMINAL HYDROLASE MUG105"/>
    <property type="match status" value="1"/>
</dbReference>
<dbReference type="OrthoDB" id="288987at2759"/>
<dbReference type="GO" id="GO:0019783">
    <property type="term" value="F:ubiquitin-like protein peptidase activity"/>
    <property type="evidence" value="ECO:0007669"/>
    <property type="project" value="TreeGrafter"/>
</dbReference>
<accession>A0A177AMN3</accession>